<dbReference type="InterPro" id="IPR036116">
    <property type="entry name" value="FN3_sf"/>
</dbReference>
<organism evidence="7 8">
    <name type="scientific">Shewanella sedimentimangrovi</name>
    <dbReference type="NCBI Taxonomy" id="2814293"/>
    <lineage>
        <taxon>Bacteria</taxon>
        <taxon>Pseudomonadati</taxon>
        <taxon>Pseudomonadota</taxon>
        <taxon>Gammaproteobacteria</taxon>
        <taxon>Alteromonadales</taxon>
        <taxon>Shewanellaceae</taxon>
        <taxon>Shewanella</taxon>
    </lineage>
</organism>
<keyword evidence="3" id="KW-0677">Repeat</keyword>
<feature type="region of interest" description="Disordered" evidence="5">
    <location>
        <begin position="36"/>
        <end position="86"/>
    </location>
</feature>
<dbReference type="Gene3D" id="2.60.40.10">
    <property type="entry name" value="Immunoglobulins"/>
    <property type="match status" value="1"/>
</dbReference>
<keyword evidence="4" id="KW-0843">Virulence</keyword>
<dbReference type="Pfam" id="PF03534">
    <property type="entry name" value="SpvB"/>
    <property type="match status" value="1"/>
</dbReference>
<dbReference type="Proteomes" id="UP000663207">
    <property type="component" value="Chromosome"/>
</dbReference>
<accession>A0ABX7R5P7</accession>
<evidence type="ECO:0000259" key="6">
    <source>
        <dbReference type="PROSITE" id="PS50853"/>
    </source>
</evidence>
<dbReference type="InterPro" id="IPR013783">
    <property type="entry name" value="Ig-like_fold"/>
</dbReference>
<evidence type="ECO:0000256" key="3">
    <source>
        <dbReference type="ARBA" id="ARBA00022737"/>
    </source>
</evidence>
<gene>
    <name evidence="7" type="ORF">JYB85_17940</name>
</gene>
<dbReference type="InterPro" id="IPR028994">
    <property type="entry name" value="Integrin_alpha_N"/>
</dbReference>
<feature type="domain" description="Fibronectin type-III" evidence="6">
    <location>
        <begin position="141"/>
        <end position="229"/>
    </location>
</feature>
<comment type="subcellular location">
    <subcellularLocation>
        <location evidence="1">Secreted</location>
    </subcellularLocation>
</comment>
<reference evidence="7 8" key="1">
    <citation type="submission" date="2021-03" db="EMBL/GenBank/DDBJ databases">
        <title>Novel species identification of genus Shewanella.</title>
        <authorList>
            <person name="Liu G."/>
            <person name="Zhang Q."/>
        </authorList>
    </citation>
    <scope>NUCLEOTIDE SEQUENCE [LARGE SCALE GENOMIC DNA]</scope>
    <source>
        <strain evidence="7 8">FJAT-52962</strain>
    </source>
</reference>
<feature type="compositionally biased region" description="Low complexity" evidence="5">
    <location>
        <begin position="73"/>
        <end position="83"/>
    </location>
</feature>
<evidence type="ECO:0000256" key="1">
    <source>
        <dbReference type="ARBA" id="ARBA00004613"/>
    </source>
</evidence>
<evidence type="ECO:0000313" key="7">
    <source>
        <dbReference type="EMBL" id="QSX39192.1"/>
    </source>
</evidence>
<keyword evidence="8" id="KW-1185">Reference proteome</keyword>
<dbReference type="PANTHER" id="PTHR32305">
    <property type="match status" value="1"/>
</dbReference>
<dbReference type="Gene3D" id="2.180.10.10">
    <property type="entry name" value="RHS repeat-associated core"/>
    <property type="match status" value="2"/>
</dbReference>
<dbReference type="Pfam" id="PF25023">
    <property type="entry name" value="TEN_YD-shell"/>
    <property type="match status" value="1"/>
</dbReference>
<dbReference type="InterPro" id="IPR003284">
    <property type="entry name" value="Sal_SpvB"/>
</dbReference>
<dbReference type="SUPFAM" id="SSF49265">
    <property type="entry name" value="Fibronectin type III"/>
    <property type="match status" value="1"/>
</dbReference>
<dbReference type="InterPro" id="IPR003961">
    <property type="entry name" value="FN3_dom"/>
</dbReference>
<proteinExistence type="predicted"/>
<evidence type="ECO:0000256" key="4">
    <source>
        <dbReference type="ARBA" id="ARBA00023026"/>
    </source>
</evidence>
<evidence type="ECO:0000313" key="8">
    <source>
        <dbReference type="Proteomes" id="UP000663207"/>
    </source>
</evidence>
<feature type="compositionally biased region" description="Polar residues" evidence="5">
    <location>
        <begin position="36"/>
        <end position="57"/>
    </location>
</feature>
<protein>
    <recommendedName>
        <fullName evidence="6">Fibronectin type-III domain-containing protein</fullName>
    </recommendedName>
</protein>
<sequence>MGCDVTAVNIQESLNGSSWSTVYTGLGNANDGSMLMATTPSPTNTTEPASPGINANGNGVPVSGMPDTAQGNPQSPSSQPTSQANNLAIGGSCSGWTAARFIGLSNRTQAGYYYRINACNSSACSAYSGNLLLGSEPAPAVPGSITVPASSSAGQFNVTWSTVSGATRYELQQRFNGGAWTAKYSGSAANFSVSGLMSGSYQYQVRACNSSCSGWKVSSSVTVTVSANDWKNFSQVSVTDASGSDVEPSDSIDLSAATIKGQAGVSGGQASYHIPIDVPPGRNGAQPSISLSYNSQGGNGLLGVGWSINAGSAISRCGANYAQDGLTRAVTFNATNDKLCLDGQKLKVVSGSYGLNNAHYRTEMDSLVDVLQVGNLNDATSSFIVRRLNGVTATYGAVPNSRFSLAGLTTVLSWKVTQERYLNEKNTVDYEYDSSVAGEHLLSTIYYTGSDGVHGDRSVNFGYESRPDISKQFQAGGYSVTTRRLKSIEVELQGVGSLLQYILNYKNSSASNRSLITSVDQCDGQSLACSQSTSLTWLDDKQTISTSELMIGGQKVYAGETDIDKITPHGDINGDGATDFPGYFTNAEQGLVAENSFTHEKACYFDYVSDGWICPTFDADNDGKIDLFKSINNILHIQYSGSGSTSYIPTGIPFNPNRFPSPDRIMGASDFNGDGYVDLMVFTVVDSVGYWRAYLNTKTTTPFSGYQVIHSSPIDAAYGSWPKRPKVDVNIAGDLDGNGMVDFVISNLGGSGAANAPVPRILSFVLNNSIPQQWSVQWKSAPDYRFDIGGGFHFFQKLVDINGDGLPDMISWRMVGPDRKIGYELNQGNAVFADWVEFGGNVSLAERSHSVVVTAGEPLDVIYPKHFDSMQLADIDLDGVDEILLPGTRFITGCAYVMFPGGTSGSGIKKTLCGDALYGDMPVDSFNTVPSKPIATSDFDDSIYQYDAIKFVLQSNGIWALQKEATNYYGSAYEVRLMDIFGDGLLDMLTTYGPRIPEAGQYNQTWIQNPPAQFPYGAYISRNYGSGKGTTTADYQPVDYLESVNDGFGNVSHWNYRPLSTGEQSGIAIAQYCEPQETHSANPFYCIDRDKVKDSYVHFASSMYVVKSFFQNNGQGGDNETQYAYKGAMYDLQGRGFTGFNEIWEKDIQRDKTIHSTFTQKFPEIGQLTKQDISVGSQTILQLNNTWQDNNAHAASAVRNKGVFLNQLKKSVQTHLDLNGVKMSVNESTADTVDQYGNVGQRTQKITDYIDGSIGQEGEPNTYTTVIVTDFVADEATWWLNKPNSIRTNTALAGRGWTHDPVVGDKAQWQLQTINDWDLAHRKPKKTTYSASNTACTRIEEAQYNLYGLPNWIKTTGQNNSCSNLTARLTSFIYTKDGINPSGDGYLPYKVTNAKGHVTTTEYDMTLGLPTKVTDPNDFITTTAYDPIGRPVEVSQTGKPTRYIRYLLAEMGSNAPSMDNIAVLLTRTTGAGMPTTEVYFDAQGRQLRSAVEGFDGSLLYQDKEYDALGRQTADSQQYEAGDSHSSTEFGDFDALDRPQFRMLPNGSSGLRSDYVYEGLTTKITVGGRSMSRTYGSQGWLYETVDADGGTNRFAYDAAGRALVIQDANGKKIAASYNGFGFKTQVNDPNQGITTFGYNSLGELDKQTDANGVVQSYSLDVLGRVTQKVTSGGNAPGTASYTWDTLKKGLLSSESENGVTRAYGYTTALQLSQTSVTVDGVTRTVKHQYDGFYGRPKGLEYPNGLTLKYGYNDFGYLETVSNAASGYVYRHVSAMDATGHITGAELGNGIITEARGYSSEGNMRLAEAFSPMGQIHGHYYDAYDDFMNLRSERDAITGLERRYDYDNLNRLQHYSFWTNAQDHADINYAYDKVGNLLKKTDFSLNKTNAYQYGGAAVCAAGSNAGPNAVCQIEKLNNTAVKFTYDKRGNMLTGDGLTMTYDALDKPLNIVGGRGGAAAANTRFVYGSDGMRAKQSRTISGTTTTTYYVDKYYEIDNDGSWRAYLDDIAVLSYTPQRQHLLHFTLRDRLGSATTMADQNGNPISHRYFDPFGRTADVGNSHRLDILNRNTNLSRLADLDITNRNRRGFTDHEHLNEQQLIHMNGRVYDYNLGRFMSVDPLIQSPTSTQSINPYSYIMNNPLAGTDPTGYAACSETGSHLKGQSGVFCSAIDYGSGSGLKKKETKPEPVSNGAPQIIDEAPANLDLSQINGPSGKLQYIQVVKRDSSGNIVRDDKGRIVDAGLDGLSKEEIDFLTKLDALVIDYKQSISNMRNQEATDDFNNTDWFYDPQNPEVQGEVVARARNVRDGESTPYGNMSRNLVVFGRRGINIMNRSVDQGWKYHGQNFHGGKAGMLEVVAHEAGHTIENNFWELPLPGKAPTTQLPIPVLEDRANSHMRGIKMDNHFPEWYYNSIY</sequence>
<dbReference type="PANTHER" id="PTHR32305:SF15">
    <property type="entry name" value="PROTEIN RHSA-RELATED"/>
    <property type="match status" value="1"/>
</dbReference>
<dbReference type="EMBL" id="CP071502">
    <property type="protein sequence ID" value="QSX39192.1"/>
    <property type="molecule type" value="Genomic_DNA"/>
</dbReference>
<evidence type="ECO:0000256" key="2">
    <source>
        <dbReference type="ARBA" id="ARBA00022525"/>
    </source>
</evidence>
<dbReference type="PROSITE" id="PS50853">
    <property type="entry name" value="FN3"/>
    <property type="match status" value="1"/>
</dbReference>
<dbReference type="InterPro" id="IPR050708">
    <property type="entry name" value="T6SS_VgrG/RHS"/>
</dbReference>
<dbReference type="NCBIfam" id="TIGR03696">
    <property type="entry name" value="Rhs_assc_core"/>
    <property type="match status" value="1"/>
</dbReference>
<dbReference type="InterPro" id="IPR022385">
    <property type="entry name" value="Rhs_assc_core"/>
</dbReference>
<keyword evidence="2" id="KW-0964">Secreted</keyword>
<dbReference type="SUPFAM" id="SSF69318">
    <property type="entry name" value="Integrin alpha N-terminal domain"/>
    <property type="match status" value="2"/>
</dbReference>
<name>A0ABX7R5P7_9GAMM</name>
<evidence type="ECO:0000256" key="5">
    <source>
        <dbReference type="SAM" id="MobiDB-lite"/>
    </source>
</evidence>
<dbReference type="InterPro" id="IPR056823">
    <property type="entry name" value="TEN-like_YD-shell"/>
</dbReference>